<accession>A0A143HFZ8</accession>
<keyword evidence="2" id="KW-1185">Reference proteome</keyword>
<dbReference type="Gene3D" id="1.10.720.30">
    <property type="entry name" value="SAP domain"/>
    <property type="match status" value="1"/>
</dbReference>
<evidence type="ECO:0000313" key="2">
    <source>
        <dbReference type="Proteomes" id="UP000076021"/>
    </source>
</evidence>
<dbReference type="Proteomes" id="UP000076021">
    <property type="component" value="Chromosome"/>
</dbReference>
<evidence type="ECO:0008006" key="3">
    <source>
        <dbReference type="Google" id="ProtNLM"/>
    </source>
</evidence>
<dbReference type="RefSeq" id="WP_066790773.1">
    <property type="nucleotide sequence ID" value="NZ_CP014806.1"/>
</dbReference>
<dbReference type="EMBL" id="CP014806">
    <property type="protein sequence ID" value="AMX00421.1"/>
    <property type="molecule type" value="Genomic_DNA"/>
</dbReference>
<protein>
    <recommendedName>
        <fullName evidence="3">SAP domain-containing protein</fullName>
    </recommendedName>
</protein>
<dbReference type="InterPro" id="IPR036361">
    <property type="entry name" value="SAP_dom_sf"/>
</dbReference>
<organism evidence="1 2">
    <name type="scientific">Rummeliibacillus stabekisii</name>
    <dbReference type="NCBI Taxonomy" id="241244"/>
    <lineage>
        <taxon>Bacteria</taxon>
        <taxon>Bacillati</taxon>
        <taxon>Bacillota</taxon>
        <taxon>Bacilli</taxon>
        <taxon>Bacillales</taxon>
        <taxon>Caryophanaceae</taxon>
        <taxon>Rummeliibacillus</taxon>
    </lineage>
</organism>
<dbReference type="STRING" id="241244.ATY39_13970"/>
<name>A0A143HFZ8_9BACL</name>
<gene>
    <name evidence="1" type="ORF">ATY39_13970</name>
</gene>
<proteinExistence type="predicted"/>
<dbReference type="AlphaFoldDB" id="A0A143HFZ8"/>
<evidence type="ECO:0000313" key="1">
    <source>
        <dbReference type="EMBL" id="AMX00421.1"/>
    </source>
</evidence>
<dbReference type="SUPFAM" id="SSF68906">
    <property type="entry name" value="SAP domain"/>
    <property type="match status" value="1"/>
</dbReference>
<dbReference type="KEGG" id="rst:ATY39_13970"/>
<sequence length="75" mass="8479">MGAYTFRRARERLAAKNHSYEQLNAMKISQIKGILDSKQIDYKSNGTKKELISYLVEIPEEQPGSEVSDNDGDDS</sequence>
<reference evidence="1 2" key="1">
    <citation type="journal article" date="2016" name="Genome Announc.">
        <title>Whole-Genome Sequence of Rummeliibacillus stabekisii Strain PP9 Isolated from Antarctic Soil.</title>
        <authorList>
            <person name="da Mota F.F."/>
            <person name="Vollu R.E."/>
            <person name="Jurelevicius D."/>
            <person name="Seldin L."/>
        </authorList>
    </citation>
    <scope>NUCLEOTIDE SEQUENCE [LARGE SCALE GENOMIC DNA]</scope>
    <source>
        <strain evidence="1 2">PP9</strain>
    </source>
</reference>
<dbReference type="OrthoDB" id="9964703at2"/>
<reference evidence="2" key="2">
    <citation type="submission" date="2016-03" db="EMBL/GenBank/DDBJ databases">
        <authorList>
            <person name="Ploux O."/>
        </authorList>
    </citation>
    <scope>NUCLEOTIDE SEQUENCE [LARGE SCALE GENOMIC DNA]</scope>
    <source>
        <strain evidence="2">PP9</strain>
    </source>
</reference>